<dbReference type="InterPro" id="IPR003369">
    <property type="entry name" value="TatA/B/E"/>
</dbReference>
<organism evidence="11 12">
    <name type="scientific">Paraglaciecola aquimarina</name>
    <dbReference type="NCBI Taxonomy" id="1235557"/>
    <lineage>
        <taxon>Bacteria</taxon>
        <taxon>Pseudomonadati</taxon>
        <taxon>Pseudomonadota</taxon>
        <taxon>Gammaproteobacteria</taxon>
        <taxon>Alteromonadales</taxon>
        <taxon>Alteromonadaceae</taxon>
        <taxon>Paraglaciecola</taxon>
    </lineage>
</organism>
<dbReference type="PANTHER" id="PTHR42982">
    <property type="entry name" value="SEC-INDEPENDENT PROTEIN TRANSLOCASE PROTEIN TATA"/>
    <property type="match status" value="1"/>
</dbReference>
<dbReference type="NCBIfam" id="TIGR01411">
    <property type="entry name" value="tatAE"/>
    <property type="match status" value="1"/>
</dbReference>
<comment type="subcellular location">
    <subcellularLocation>
        <location evidence="1 9">Cell membrane</location>
        <topology evidence="1 9">Single-pass membrane protein</topology>
    </subcellularLocation>
</comment>
<keyword evidence="6 9" id="KW-1133">Transmembrane helix</keyword>
<evidence type="ECO:0000256" key="8">
    <source>
        <dbReference type="ARBA" id="ARBA00023136"/>
    </source>
</evidence>
<accession>A0ABU3SSL1</accession>
<comment type="function">
    <text evidence="9">Part of the twin-arginine translocation (Tat) system that transports large folded proteins containing a characteristic twin-arginine motif in their signal peptide across membranes. TatA could form the protein-conducting channel of the Tat system.</text>
</comment>
<evidence type="ECO:0000256" key="7">
    <source>
        <dbReference type="ARBA" id="ARBA00023010"/>
    </source>
</evidence>
<dbReference type="PANTHER" id="PTHR42982:SF1">
    <property type="entry name" value="SEC-INDEPENDENT PROTEIN TRANSLOCASE PROTEIN TATA"/>
    <property type="match status" value="1"/>
</dbReference>
<evidence type="ECO:0000313" key="12">
    <source>
        <dbReference type="Proteomes" id="UP001247805"/>
    </source>
</evidence>
<evidence type="ECO:0000256" key="5">
    <source>
        <dbReference type="ARBA" id="ARBA00022927"/>
    </source>
</evidence>
<dbReference type="InterPro" id="IPR006312">
    <property type="entry name" value="TatA/E"/>
</dbReference>
<keyword evidence="7 9" id="KW-0811">Translocation</keyword>
<keyword evidence="12" id="KW-1185">Reference proteome</keyword>
<dbReference type="Pfam" id="PF02416">
    <property type="entry name" value="TatA_B_E"/>
    <property type="match status" value="1"/>
</dbReference>
<sequence>MFGISPMQLLIILAIVILLFGTKKLRGIGGDLGGALKGFKKAMSDEDKDADFKKTDEKPDEKVEDKTAAAAENKVKETKSEQKESS</sequence>
<keyword evidence="2 9" id="KW-0813">Transport</keyword>
<gene>
    <name evidence="9 11" type="primary">tatA</name>
    <name evidence="11" type="ORF">RS130_02575</name>
</gene>
<evidence type="ECO:0000256" key="3">
    <source>
        <dbReference type="ARBA" id="ARBA00022475"/>
    </source>
</evidence>
<evidence type="ECO:0000256" key="1">
    <source>
        <dbReference type="ARBA" id="ARBA00004162"/>
    </source>
</evidence>
<evidence type="ECO:0000256" key="9">
    <source>
        <dbReference type="HAMAP-Rule" id="MF_00236"/>
    </source>
</evidence>
<evidence type="ECO:0000256" key="6">
    <source>
        <dbReference type="ARBA" id="ARBA00022989"/>
    </source>
</evidence>
<dbReference type="RefSeq" id="WP_316024656.1">
    <property type="nucleotide sequence ID" value="NZ_JAWDIO010000002.1"/>
</dbReference>
<keyword evidence="3 9" id="KW-1003">Cell membrane</keyword>
<comment type="caution">
    <text evidence="11">The sequence shown here is derived from an EMBL/GenBank/DDBJ whole genome shotgun (WGS) entry which is preliminary data.</text>
</comment>
<dbReference type="Gene3D" id="1.20.5.3310">
    <property type="match status" value="1"/>
</dbReference>
<evidence type="ECO:0000256" key="4">
    <source>
        <dbReference type="ARBA" id="ARBA00022692"/>
    </source>
</evidence>
<evidence type="ECO:0000256" key="10">
    <source>
        <dbReference type="SAM" id="MobiDB-lite"/>
    </source>
</evidence>
<proteinExistence type="inferred from homology"/>
<comment type="subunit">
    <text evidence="9">The Tat system comprises two distinct complexes: a TatABC complex, containing multiple copies of TatA, TatB and TatC subunits, and a separate TatA complex, containing only TatA subunits. Substrates initially bind to the TatABC complex, which probably triggers association of the separate TatA complex to form the active translocon.</text>
</comment>
<reference evidence="11 12" key="1">
    <citation type="submission" date="2023-10" db="EMBL/GenBank/DDBJ databases">
        <title>Glaciecola aquimarina strain GGW-M5 nov., isolated from a coastal seawater.</title>
        <authorList>
            <person name="Bayburt H."/>
            <person name="Kim J.M."/>
            <person name="Choi B.J."/>
            <person name="Jeon C.O."/>
        </authorList>
    </citation>
    <scope>NUCLEOTIDE SEQUENCE [LARGE SCALE GENOMIC DNA]</scope>
    <source>
        <strain evidence="11 12">KCTC 32108</strain>
    </source>
</reference>
<dbReference type="EMBL" id="JAWDIO010000002">
    <property type="protein sequence ID" value="MDU0352957.1"/>
    <property type="molecule type" value="Genomic_DNA"/>
</dbReference>
<comment type="similarity">
    <text evidence="9">Belongs to the TatA/E family.</text>
</comment>
<feature type="region of interest" description="Disordered" evidence="10">
    <location>
        <begin position="43"/>
        <end position="86"/>
    </location>
</feature>
<keyword evidence="5 9" id="KW-0653">Protein transport</keyword>
<keyword evidence="8 9" id="KW-0472">Membrane</keyword>
<keyword evidence="4 9" id="KW-0812">Transmembrane</keyword>
<dbReference type="HAMAP" id="MF_00236">
    <property type="entry name" value="TatA_E"/>
    <property type="match status" value="1"/>
</dbReference>
<dbReference type="Proteomes" id="UP001247805">
    <property type="component" value="Unassembled WGS sequence"/>
</dbReference>
<evidence type="ECO:0000256" key="2">
    <source>
        <dbReference type="ARBA" id="ARBA00022448"/>
    </source>
</evidence>
<evidence type="ECO:0000313" key="11">
    <source>
        <dbReference type="EMBL" id="MDU0352957.1"/>
    </source>
</evidence>
<name>A0ABU3SSL1_9ALTE</name>
<protein>
    <recommendedName>
        <fullName evidence="9">Sec-independent protein translocase protein TatA</fullName>
    </recommendedName>
</protein>